<evidence type="ECO:0000256" key="6">
    <source>
        <dbReference type="SAM" id="MobiDB-lite"/>
    </source>
</evidence>
<dbReference type="PROSITE" id="PS50156">
    <property type="entry name" value="SSD"/>
    <property type="match status" value="1"/>
</dbReference>
<evidence type="ECO:0000256" key="3">
    <source>
        <dbReference type="ARBA" id="ARBA00022692"/>
    </source>
</evidence>
<feature type="transmembrane region" description="Helical" evidence="7">
    <location>
        <begin position="35"/>
        <end position="54"/>
    </location>
</feature>
<dbReference type="InterPro" id="IPR000731">
    <property type="entry name" value="SSD"/>
</dbReference>
<feature type="transmembrane region" description="Helical" evidence="7">
    <location>
        <begin position="405"/>
        <end position="423"/>
    </location>
</feature>
<feature type="compositionally biased region" description="Low complexity" evidence="6">
    <location>
        <begin position="745"/>
        <end position="756"/>
    </location>
</feature>
<dbReference type="InterPro" id="IPR050545">
    <property type="entry name" value="Mycobact_MmpL"/>
</dbReference>
<dbReference type="SUPFAM" id="SSF82866">
    <property type="entry name" value="Multidrug efflux transporter AcrB transmembrane domain"/>
    <property type="match status" value="2"/>
</dbReference>
<keyword evidence="5 7" id="KW-0472">Membrane</keyword>
<feature type="domain" description="SSD" evidence="8">
    <location>
        <begin position="238"/>
        <end position="367"/>
    </location>
</feature>
<proteinExistence type="predicted"/>
<dbReference type="RefSeq" id="WP_167476116.1">
    <property type="nucleotide sequence ID" value="NZ_CP046172.1"/>
</dbReference>
<feature type="transmembrane region" description="Helical" evidence="7">
    <location>
        <begin position="559"/>
        <end position="583"/>
    </location>
</feature>
<gene>
    <name evidence="9" type="ORF">F5544_28745</name>
</gene>
<name>A0A6G9YKB6_9NOCA</name>
<feature type="transmembrane region" description="Helical" evidence="7">
    <location>
        <begin position="590"/>
        <end position="615"/>
    </location>
</feature>
<evidence type="ECO:0000313" key="10">
    <source>
        <dbReference type="Proteomes" id="UP000503540"/>
    </source>
</evidence>
<keyword evidence="3 7" id="KW-0812">Transmembrane</keyword>
<dbReference type="Pfam" id="PF03176">
    <property type="entry name" value="MMPL"/>
    <property type="match status" value="2"/>
</dbReference>
<dbReference type="AlphaFoldDB" id="A0A6G9YKB6"/>
<evidence type="ECO:0000256" key="2">
    <source>
        <dbReference type="ARBA" id="ARBA00022475"/>
    </source>
</evidence>
<reference evidence="9 10" key="1">
    <citation type="journal article" date="2019" name="ACS Chem. Biol.">
        <title>Identification and Mobilization of a Cryptic Antibiotic Biosynthesis Gene Locus from a Human-Pathogenic Nocardia Isolate.</title>
        <authorList>
            <person name="Herisse M."/>
            <person name="Ishida K."/>
            <person name="Porter J.L."/>
            <person name="Howden B."/>
            <person name="Hertweck C."/>
            <person name="Stinear T.P."/>
            <person name="Pidot S.J."/>
        </authorList>
    </citation>
    <scope>NUCLEOTIDE SEQUENCE [LARGE SCALE GENOMIC DNA]</scope>
    <source>
        <strain evidence="9 10">AUSMDU00012717</strain>
    </source>
</reference>
<feature type="transmembrane region" description="Helical" evidence="7">
    <location>
        <begin position="673"/>
        <end position="692"/>
    </location>
</feature>
<dbReference type="GO" id="GO:0005886">
    <property type="term" value="C:plasma membrane"/>
    <property type="evidence" value="ECO:0007669"/>
    <property type="project" value="UniProtKB-SubCell"/>
</dbReference>
<comment type="subcellular location">
    <subcellularLocation>
        <location evidence="1">Cell membrane</location>
        <topology evidence="1">Multi-pass membrane protein</topology>
    </subcellularLocation>
</comment>
<feature type="transmembrane region" description="Helical" evidence="7">
    <location>
        <begin position="307"/>
        <end position="334"/>
    </location>
</feature>
<dbReference type="InterPro" id="IPR004869">
    <property type="entry name" value="MMPL_dom"/>
</dbReference>
<keyword evidence="2" id="KW-1003">Cell membrane</keyword>
<dbReference type="PANTHER" id="PTHR33406">
    <property type="entry name" value="MEMBRANE PROTEIN MJ1562-RELATED"/>
    <property type="match status" value="1"/>
</dbReference>
<dbReference type="PANTHER" id="PTHR33406:SF13">
    <property type="entry name" value="MEMBRANE PROTEIN YDFJ"/>
    <property type="match status" value="1"/>
</dbReference>
<evidence type="ECO:0000256" key="7">
    <source>
        <dbReference type="SAM" id="Phobius"/>
    </source>
</evidence>
<feature type="transmembrane region" description="Helical" evidence="7">
    <location>
        <begin position="621"/>
        <end position="644"/>
    </location>
</feature>
<evidence type="ECO:0000313" key="9">
    <source>
        <dbReference type="EMBL" id="QIS13600.1"/>
    </source>
</evidence>
<dbReference type="Proteomes" id="UP000503540">
    <property type="component" value="Chromosome"/>
</dbReference>
<evidence type="ECO:0000256" key="1">
    <source>
        <dbReference type="ARBA" id="ARBA00004651"/>
    </source>
</evidence>
<feature type="transmembrane region" description="Helical" evidence="7">
    <location>
        <begin position="698"/>
        <end position="717"/>
    </location>
</feature>
<protein>
    <submittedName>
        <fullName evidence="9">MMPL family transporter</fullName>
    </submittedName>
</protein>
<feature type="transmembrane region" description="Helical" evidence="7">
    <location>
        <begin position="346"/>
        <end position="372"/>
    </location>
</feature>
<feature type="transmembrane region" description="Helical" evidence="7">
    <location>
        <begin position="216"/>
        <end position="236"/>
    </location>
</feature>
<feature type="transmembrane region" description="Helical" evidence="7">
    <location>
        <begin position="267"/>
        <end position="287"/>
    </location>
</feature>
<feature type="region of interest" description="Disordered" evidence="6">
    <location>
        <begin position="741"/>
        <end position="763"/>
    </location>
</feature>
<organism evidence="9 10">
    <name type="scientific">Nocardia arthritidis</name>
    <dbReference type="NCBI Taxonomy" id="228602"/>
    <lineage>
        <taxon>Bacteria</taxon>
        <taxon>Bacillati</taxon>
        <taxon>Actinomycetota</taxon>
        <taxon>Actinomycetes</taxon>
        <taxon>Mycobacteriales</taxon>
        <taxon>Nocardiaceae</taxon>
        <taxon>Nocardia</taxon>
    </lineage>
</organism>
<evidence type="ECO:0000256" key="4">
    <source>
        <dbReference type="ARBA" id="ARBA00022989"/>
    </source>
</evidence>
<evidence type="ECO:0000256" key="5">
    <source>
        <dbReference type="ARBA" id="ARBA00023136"/>
    </source>
</evidence>
<evidence type="ECO:0000259" key="8">
    <source>
        <dbReference type="PROSITE" id="PS50156"/>
    </source>
</evidence>
<dbReference type="EMBL" id="CP046172">
    <property type="protein sequence ID" value="QIS13600.1"/>
    <property type="molecule type" value="Genomic_DNA"/>
</dbReference>
<keyword evidence="4 7" id="KW-1133">Transmembrane helix</keyword>
<dbReference type="KEGG" id="nah:F5544_28745"/>
<keyword evidence="10" id="KW-1185">Reference proteome</keyword>
<accession>A0A6G9YKB6</accession>
<sequence length="763" mass="80493">MTTTEADPAGEPDRIGRGLFYRCGVTAARHHGKVLLLWSVAVLCGLILLPFLLARMGPPPLLVYGSESARTNDAVARSLPFLGNEQFLLVFRSQSMTADDPVYRQTVRTALEALARQPGVTGALTLPDPTKSPGAPTSNAVYSANGFPYRDPHNMYGVVGVVGNEWELARRFPAQRAAAEQAVAQTAGDVVHVYLVGRSPIYHDLRRVELDEARRVEAVSTVLAVVVLAVGLGVLGTAVVSLTMAGATIAVTLGAFALLGRVMHCDILLLTLVSVVGLGVSIDYSLLVVNRYREELNRGADRIHAAGVAVATAGATVYFAGLVVVASVLGLALIRIPAIDEFIVGMASVIVVALVAVLTLLPVLLVLCTPLLERGVVPGRRGSSLVLSDEGVWARWARRLMRRPWPILIGVALFLIACAAPTLDMRLGVDIQRATLARTLSGQGMTVFEHDSFGGATGVTTVLVRGPADAQSARADALVQALRADPDVTSVITIGGRDATAILAIPHTAVDSPRTFDLIHRIRGEIVPHTAMPGTSALVGGTAAILVDGLDEISAKTLPVIAVVLGISFVLLIAAFGSLVLPLKAIVLNLLTLAATYGLVVAVFQWGGGAAILGFTSSGMIQAYLPLVIFVIVFGLSLDYEMFLVGRMKEIYRRTGDNTGAVAVGLQRTARPIVLAAAVIVVAASGLLTSNIPELKQSGFALMAAILIDVTLIRLILVPVAMQVLGRWNWWLPHPRPRRADKGDVAVTATTDTSTARPKAGDS</sequence>
<dbReference type="Gene3D" id="1.20.1640.10">
    <property type="entry name" value="Multidrug efflux transporter AcrB transmembrane domain"/>
    <property type="match status" value="2"/>
</dbReference>